<dbReference type="GO" id="GO:0005829">
    <property type="term" value="C:cytosol"/>
    <property type="evidence" value="ECO:0007669"/>
    <property type="project" value="TreeGrafter"/>
</dbReference>
<evidence type="ECO:0000313" key="11">
    <source>
        <dbReference type="EMBL" id="NMW65959.1"/>
    </source>
</evidence>
<dbReference type="Gene3D" id="1.10.8.100">
    <property type="entry name" value="Ribosomal RNA adenine dimethylase-like, domain 2"/>
    <property type="match status" value="1"/>
</dbReference>
<dbReference type="EC" id="2.1.1.182" evidence="7"/>
<comment type="similarity">
    <text evidence="7">Belongs to the class I-like SAM-binding methyltransferase superfamily. rRNA adenine N(6)-methyltransferase family. RsmA subfamily.</text>
</comment>
<dbReference type="InterPro" id="IPR001737">
    <property type="entry name" value="KsgA/Erm"/>
</dbReference>
<evidence type="ECO:0000256" key="4">
    <source>
        <dbReference type="ARBA" id="ARBA00022679"/>
    </source>
</evidence>
<evidence type="ECO:0000256" key="9">
    <source>
        <dbReference type="SAM" id="MobiDB-lite"/>
    </source>
</evidence>
<dbReference type="FunFam" id="3.40.50.150:FF:000023">
    <property type="entry name" value="Ribosomal RNA small subunit methyltransferase A"/>
    <property type="match status" value="1"/>
</dbReference>
<evidence type="ECO:0000256" key="1">
    <source>
        <dbReference type="ARBA" id="ARBA00022490"/>
    </source>
</evidence>
<comment type="function">
    <text evidence="7">Specifically dimethylates two adjacent adenosines (A1518 and A1519) in the loop of a conserved hairpin near the 3'-end of 16S rRNA in the 30S particle. May play a critical role in biogenesis of 30S subunits.</text>
</comment>
<evidence type="ECO:0000256" key="8">
    <source>
        <dbReference type="PROSITE-ProRule" id="PRU01026"/>
    </source>
</evidence>
<dbReference type="HAMAP" id="MF_00607">
    <property type="entry name" value="16SrRNA_methyltr_A"/>
    <property type="match status" value="1"/>
</dbReference>
<dbReference type="PANTHER" id="PTHR11727:SF7">
    <property type="entry name" value="DIMETHYLADENOSINE TRANSFERASE-RELATED"/>
    <property type="match status" value="1"/>
</dbReference>
<feature type="region of interest" description="Disordered" evidence="9">
    <location>
        <begin position="1"/>
        <end position="21"/>
    </location>
</feature>
<keyword evidence="3 7" id="KW-0489">Methyltransferase</keyword>
<dbReference type="PROSITE" id="PS01131">
    <property type="entry name" value="RRNA_A_DIMETH"/>
    <property type="match status" value="1"/>
</dbReference>
<feature type="binding site" evidence="7 8">
    <location>
        <position position="63"/>
    </location>
    <ligand>
        <name>S-adenosyl-L-methionine</name>
        <dbReference type="ChEBI" id="CHEBI:59789"/>
    </ligand>
</feature>
<keyword evidence="4 7" id="KW-0808">Transferase</keyword>
<comment type="catalytic activity">
    <reaction evidence="7">
        <text>adenosine(1518)/adenosine(1519) in 16S rRNA + 4 S-adenosyl-L-methionine = N(6)-dimethyladenosine(1518)/N(6)-dimethyladenosine(1519) in 16S rRNA + 4 S-adenosyl-L-homocysteine + 4 H(+)</text>
        <dbReference type="Rhea" id="RHEA:19609"/>
        <dbReference type="Rhea" id="RHEA-COMP:10232"/>
        <dbReference type="Rhea" id="RHEA-COMP:10233"/>
        <dbReference type="ChEBI" id="CHEBI:15378"/>
        <dbReference type="ChEBI" id="CHEBI:57856"/>
        <dbReference type="ChEBI" id="CHEBI:59789"/>
        <dbReference type="ChEBI" id="CHEBI:74411"/>
        <dbReference type="ChEBI" id="CHEBI:74493"/>
        <dbReference type="EC" id="2.1.1.182"/>
    </reaction>
</comment>
<dbReference type="NCBIfam" id="TIGR00755">
    <property type="entry name" value="ksgA"/>
    <property type="match status" value="1"/>
</dbReference>
<dbReference type="InterPro" id="IPR020596">
    <property type="entry name" value="rRNA_Ade_Mease_Trfase_CS"/>
</dbReference>
<feature type="binding site" evidence="7 8">
    <location>
        <position position="109"/>
    </location>
    <ligand>
        <name>S-adenosyl-L-methionine</name>
        <dbReference type="ChEBI" id="CHEBI:59789"/>
    </ligand>
</feature>
<evidence type="ECO:0000256" key="7">
    <source>
        <dbReference type="HAMAP-Rule" id="MF_00607"/>
    </source>
</evidence>
<dbReference type="InterPro" id="IPR020598">
    <property type="entry name" value="rRNA_Ade_methylase_Trfase_N"/>
</dbReference>
<dbReference type="SUPFAM" id="SSF53335">
    <property type="entry name" value="S-adenosyl-L-methionine-dependent methyltransferases"/>
    <property type="match status" value="1"/>
</dbReference>
<keyword evidence="5 7" id="KW-0949">S-adenosyl-L-methionine</keyword>
<dbReference type="Gene3D" id="3.40.50.150">
    <property type="entry name" value="Vaccinia Virus protein VP39"/>
    <property type="match status" value="1"/>
</dbReference>
<feature type="domain" description="Ribosomal RNA adenine methylase transferase N-terminal" evidence="10">
    <location>
        <begin position="68"/>
        <end position="248"/>
    </location>
</feature>
<feature type="binding site" evidence="7 8">
    <location>
        <position position="88"/>
    </location>
    <ligand>
        <name>S-adenosyl-L-methionine</name>
        <dbReference type="ChEBI" id="CHEBI:59789"/>
    </ligand>
</feature>
<dbReference type="SMART" id="SM00650">
    <property type="entry name" value="rADc"/>
    <property type="match status" value="1"/>
</dbReference>
<accession>A0A7Y0Y5G1</accession>
<keyword evidence="6 7" id="KW-0694">RNA-binding</keyword>
<evidence type="ECO:0000256" key="5">
    <source>
        <dbReference type="ARBA" id="ARBA00022691"/>
    </source>
</evidence>
<evidence type="ECO:0000256" key="2">
    <source>
        <dbReference type="ARBA" id="ARBA00022552"/>
    </source>
</evidence>
<feature type="binding site" evidence="7 8">
    <location>
        <position position="138"/>
    </location>
    <ligand>
        <name>S-adenosyl-L-methionine</name>
        <dbReference type="ChEBI" id="CHEBI:59789"/>
    </ligand>
</feature>
<dbReference type="Pfam" id="PF00398">
    <property type="entry name" value="RrnaAD"/>
    <property type="match status" value="1"/>
</dbReference>
<reference evidence="11 12" key="1">
    <citation type="submission" date="2020-04" db="EMBL/GenBank/DDBJ databases">
        <title>Antimicrobial susceptibility and clonality of vaginal-derived multi-drug resistant Mobiluncus isolates in China.</title>
        <authorList>
            <person name="Zhang X."/>
        </authorList>
    </citation>
    <scope>NUCLEOTIDE SEQUENCE [LARGE SCALE GENOMIC DNA]</scope>
    <source>
        <strain evidence="11 12">13</strain>
    </source>
</reference>
<dbReference type="EMBL" id="JABCUR010000013">
    <property type="protein sequence ID" value="NMW65959.1"/>
    <property type="molecule type" value="Genomic_DNA"/>
</dbReference>
<sequence length="336" mass="36059">MAPRFSRLAPGGGNGRLAPESSGYAKTQAKLELVTELLGTRDIRELCLALDIKPSKKRGQNFVTDPGTVRRIAAGASLSSAEVVLEIGPGLGSLTLALLETGARVIAVEIDSRLAAALPTTVRVHEGLVENLYVSCADALHLDSTSRVMTDTGWPPPVALVANLPYNVATPILLHILEVMPEINRAQVMVQAEVADRLVARVGDSAYGAPSVKLAWWGCARRAFGVSRQVFMPIPNVDSTVVEFRRESPRLFPGVESLNASEMEALRQRSFEFITAAFGMRRKTLRQSLARLCGSPDTAAGLLEKAGIDPGLRAENLGVADFAYLARVESMETVGK</sequence>
<organism evidence="11 12">
    <name type="scientific">Mobiluncus mulieris</name>
    <dbReference type="NCBI Taxonomy" id="2052"/>
    <lineage>
        <taxon>Bacteria</taxon>
        <taxon>Bacillati</taxon>
        <taxon>Actinomycetota</taxon>
        <taxon>Actinomycetes</taxon>
        <taxon>Actinomycetales</taxon>
        <taxon>Actinomycetaceae</taxon>
        <taxon>Mobiluncus</taxon>
    </lineage>
</organism>
<dbReference type="InterPro" id="IPR023165">
    <property type="entry name" value="rRNA_Ade_diMease-like_C"/>
</dbReference>
<evidence type="ECO:0000256" key="6">
    <source>
        <dbReference type="ARBA" id="ARBA00022884"/>
    </source>
</evidence>
<feature type="binding site" evidence="7 8">
    <location>
        <position position="163"/>
    </location>
    <ligand>
        <name>S-adenosyl-L-methionine</name>
        <dbReference type="ChEBI" id="CHEBI:59789"/>
    </ligand>
</feature>
<dbReference type="AlphaFoldDB" id="A0A7Y0Y5G1"/>
<evidence type="ECO:0000259" key="10">
    <source>
        <dbReference type="SMART" id="SM00650"/>
    </source>
</evidence>
<comment type="subcellular location">
    <subcellularLocation>
        <location evidence="7">Cytoplasm</location>
    </subcellularLocation>
</comment>
<proteinExistence type="inferred from homology"/>
<dbReference type="Proteomes" id="UP000578252">
    <property type="component" value="Unassembled WGS sequence"/>
</dbReference>
<feature type="binding site" evidence="7 8">
    <location>
        <position position="61"/>
    </location>
    <ligand>
        <name>S-adenosyl-L-methionine</name>
        <dbReference type="ChEBI" id="CHEBI:59789"/>
    </ligand>
</feature>
<dbReference type="InterPro" id="IPR029063">
    <property type="entry name" value="SAM-dependent_MTases_sf"/>
</dbReference>
<protein>
    <recommendedName>
        <fullName evidence="7">Ribosomal RNA small subunit methyltransferase A</fullName>
        <ecNumber evidence="7">2.1.1.182</ecNumber>
    </recommendedName>
    <alternativeName>
        <fullName evidence="7">16S rRNA (adenine(1518)-N(6)/adenine(1519)-N(6))-dimethyltransferase</fullName>
    </alternativeName>
    <alternativeName>
        <fullName evidence="7">16S rRNA dimethyladenosine transferase</fullName>
    </alternativeName>
    <alternativeName>
        <fullName evidence="7">16S rRNA dimethylase</fullName>
    </alternativeName>
    <alternativeName>
        <fullName evidence="7">S-adenosylmethionine-6-N', N'-adenosyl(rRNA) dimethyltransferase</fullName>
    </alternativeName>
</protein>
<dbReference type="GO" id="GO:0003723">
    <property type="term" value="F:RNA binding"/>
    <property type="evidence" value="ECO:0007669"/>
    <property type="project" value="UniProtKB-UniRule"/>
</dbReference>
<dbReference type="GO" id="GO:0052908">
    <property type="term" value="F:16S rRNA (adenine(1518)-N(6)/adenine(1519)-N(6))-dimethyltransferase activity"/>
    <property type="evidence" value="ECO:0007669"/>
    <property type="project" value="UniProtKB-EC"/>
</dbReference>
<dbReference type="InterPro" id="IPR011530">
    <property type="entry name" value="rRNA_adenine_dimethylase"/>
</dbReference>
<comment type="caution">
    <text evidence="11">The sequence shown here is derived from an EMBL/GenBank/DDBJ whole genome shotgun (WGS) entry which is preliminary data.</text>
</comment>
<evidence type="ECO:0000313" key="12">
    <source>
        <dbReference type="Proteomes" id="UP000578252"/>
    </source>
</evidence>
<keyword evidence="2 7" id="KW-0698">rRNA processing</keyword>
<dbReference type="PANTHER" id="PTHR11727">
    <property type="entry name" value="DIMETHYLADENOSINE TRANSFERASE"/>
    <property type="match status" value="1"/>
</dbReference>
<gene>
    <name evidence="7 11" type="primary">rsmA</name>
    <name evidence="7" type="synonym">ksgA</name>
    <name evidence="11" type="ORF">HHJ78_10715</name>
</gene>
<name>A0A7Y0Y5G1_9ACTO</name>
<evidence type="ECO:0000256" key="3">
    <source>
        <dbReference type="ARBA" id="ARBA00022603"/>
    </source>
</evidence>
<dbReference type="PROSITE" id="PS51689">
    <property type="entry name" value="SAM_RNA_A_N6_MT"/>
    <property type="match status" value="1"/>
</dbReference>
<keyword evidence="1 7" id="KW-0963">Cytoplasm</keyword>